<sequence length="874" mass="93261">MDVTPLTPISHLIANKRKVSALKSLGIETVEEALAYYPFRVTDPVPARAVGEVQVGQALAFPAVVRGFQIIPMGGRRGYRFEAMVDDSVFAASRHVPASLVRLTFFSHKKPYMDWLGMRMHSGAQVVVAGTLGEYNNQPQFMHPEVLTVALAGIGGVADATDRPSAALASPGSLKFDASNQSEALLHVCRPRPIYHANSRISSEHIHEVILVLLKALGVLVESDHETEEQGAMPNSSSASGKALGRLSGTDGFQEDVSSIHAVSAPFVPDVLPQKVIDECGLLHRAAAFAAVHDPHSVEQFAEGLKTLRYEEAFVSQIAVLQARQQSRTAHAFPCTQTGLREEFIDSLPFDLTSGQRQVIDEMGMDMQRLFPMQRLLEGEVGSGKTVVALAAMLQAVASGGQALLVAPTLVLAEQHERTIGSMVSKLATPVDVTLFTGGMKLSQRRQALARMANGSPGIIVATHAALSRHVQIPNLALTVIDEQHRFGVEQREVVKDLNTKDADGKPIPGGKAPHMLVMTATPIPRSAAMTWFGDLDVSELTQLPGGRRPVKTVVVPEADNVTMSRMFTHLRRRIDAGERVYIVCPRIEEDSDEADDGVGVIGAGGASSVAGAANGGVVGVSKVDAASANTAGAGAQRHKEGTGQGFTEPDFVEFEGTSDSEGDGTGEPKAPLHSVGQMKARLSVLPQFQGVEFATLTGRDDDETKLRVMADFKSGRTPVLVSTTVIEVGVDVPQASCIVIFDADRFGLSQLHQLRGRVGRGGTDAWAFLISRAEPGSIAQERLEVIRTSSDGARIAEADLELRGAGDVVGDRQSGGKSGLKLLRVVKDKAIIVDARKRAERLLEGDPDLKGAPDLAGAVLDFTRGTEKQILSS</sequence>
<evidence type="ECO:0000256" key="3">
    <source>
        <dbReference type="ARBA" id="ARBA00022801"/>
    </source>
</evidence>
<dbReference type="GO" id="GO:0003677">
    <property type="term" value="F:DNA binding"/>
    <property type="evidence" value="ECO:0007669"/>
    <property type="project" value="UniProtKB-KW"/>
</dbReference>
<dbReference type="STRING" id="1341695.BBOMB_1387"/>
<organism evidence="11 12">
    <name type="scientific">Bifidobacterium bombi DSM 19703</name>
    <dbReference type="NCBI Taxonomy" id="1341695"/>
    <lineage>
        <taxon>Bacteria</taxon>
        <taxon>Bacillati</taxon>
        <taxon>Actinomycetota</taxon>
        <taxon>Actinomycetes</taxon>
        <taxon>Bifidobacteriales</taxon>
        <taxon>Bifidobacteriaceae</taxon>
        <taxon>Bifidobacterium</taxon>
    </lineage>
</organism>
<dbReference type="OrthoDB" id="9804325at2"/>
<dbReference type="GO" id="GO:0005524">
    <property type="term" value="F:ATP binding"/>
    <property type="evidence" value="ECO:0007669"/>
    <property type="project" value="UniProtKB-KW"/>
</dbReference>
<evidence type="ECO:0000259" key="10">
    <source>
        <dbReference type="PROSITE" id="PS51194"/>
    </source>
</evidence>
<dbReference type="PROSITE" id="PS51194">
    <property type="entry name" value="HELICASE_CTER"/>
    <property type="match status" value="1"/>
</dbReference>
<dbReference type="Gene3D" id="3.40.50.300">
    <property type="entry name" value="P-loop containing nucleotide triphosphate hydrolases"/>
    <property type="match status" value="2"/>
</dbReference>
<dbReference type="SMART" id="SM00487">
    <property type="entry name" value="DEXDc"/>
    <property type="match status" value="1"/>
</dbReference>
<name>A0A086BNL8_9BIFI</name>
<dbReference type="InterPro" id="IPR045562">
    <property type="entry name" value="RecG_dom3_C"/>
</dbReference>
<keyword evidence="12" id="KW-1185">Reference proteome</keyword>
<dbReference type="SUPFAM" id="SSF50249">
    <property type="entry name" value="Nucleic acid-binding proteins"/>
    <property type="match status" value="1"/>
</dbReference>
<reference evidence="11 12" key="1">
    <citation type="journal article" date="2014" name="Appl. Environ. Microbiol.">
        <title>Genomic encyclopedia of type strains of the genus Bifidobacterium.</title>
        <authorList>
            <person name="Milani C."/>
            <person name="Lugli G.A."/>
            <person name="Duranti S."/>
            <person name="Turroni F."/>
            <person name="Bottacini F."/>
            <person name="Mangifesta M."/>
            <person name="Sanchez B."/>
            <person name="Viappiani A."/>
            <person name="Mancabelli L."/>
            <person name="Taminiau B."/>
            <person name="Delcenserie V."/>
            <person name="Barrangou R."/>
            <person name="Margolles A."/>
            <person name="van Sinderen D."/>
            <person name="Ventura M."/>
        </authorList>
    </citation>
    <scope>NUCLEOTIDE SEQUENCE [LARGE SCALE GENOMIC DNA]</scope>
    <source>
        <strain evidence="11 12">DSM 19703</strain>
    </source>
</reference>
<feature type="region of interest" description="Disordered" evidence="8">
    <location>
        <begin position="225"/>
        <end position="245"/>
    </location>
</feature>
<dbReference type="PROSITE" id="PS51192">
    <property type="entry name" value="HELICASE_ATP_BIND_1"/>
    <property type="match status" value="1"/>
</dbReference>
<dbReference type="Pfam" id="PF19833">
    <property type="entry name" value="RecG_dom3_C"/>
    <property type="match status" value="1"/>
</dbReference>
<dbReference type="GO" id="GO:0006281">
    <property type="term" value="P:DNA repair"/>
    <property type="evidence" value="ECO:0007669"/>
    <property type="project" value="UniProtKB-KW"/>
</dbReference>
<feature type="domain" description="Helicase C-terminal" evidence="10">
    <location>
        <begin position="642"/>
        <end position="802"/>
    </location>
</feature>
<dbReference type="RefSeq" id="WP_044087623.1">
    <property type="nucleotide sequence ID" value="NZ_ATLK01000002.1"/>
</dbReference>
<dbReference type="EC" id="3.6.4.12" evidence="11"/>
<proteinExistence type="predicted"/>
<gene>
    <name evidence="11" type="ORF">BBOMB_1387</name>
</gene>
<dbReference type="SMART" id="SM00490">
    <property type="entry name" value="HELICc"/>
    <property type="match status" value="1"/>
</dbReference>
<dbReference type="InterPro" id="IPR014001">
    <property type="entry name" value="Helicase_ATP-bd"/>
</dbReference>
<dbReference type="eggNOG" id="COG1200">
    <property type="taxonomic scope" value="Bacteria"/>
</dbReference>
<feature type="domain" description="Helicase ATP-binding" evidence="9">
    <location>
        <begin position="366"/>
        <end position="541"/>
    </location>
</feature>
<comment type="caution">
    <text evidence="11">The sequence shown here is derived from an EMBL/GenBank/DDBJ whole genome shotgun (WGS) entry which is preliminary data.</text>
</comment>
<dbReference type="SUPFAM" id="SSF52540">
    <property type="entry name" value="P-loop containing nucleoside triphosphate hydrolases"/>
    <property type="match status" value="2"/>
</dbReference>
<dbReference type="InterPro" id="IPR001650">
    <property type="entry name" value="Helicase_C-like"/>
</dbReference>
<evidence type="ECO:0000313" key="12">
    <source>
        <dbReference type="Proteomes" id="UP000028730"/>
    </source>
</evidence>
<keyword evidence="1" id="KW-0547">Nucleotide-binding</keyword>
<evidence type="ECO:0000256" key="4">
    <source>
        <dbReference type="ARBA" id="ARBA00022806"/>
    </source>
</evidence>
<evidence type="ECO:0000256" key="6">
    <source>
        <dbReference type="ARBA" id="ARBA00023125"/>
    </source>
</evidence>
<evidence type="ECO:0000256" key="2">
    <source>
        <dbReference type="ARBA" id="ARBA00022763"/>
    </source>
</evidence>
<dbReference type="Proteomes" id="UP000028730">
    <property type="component" value="Unassembled WGS sequence"/>
</dbReference>
<dbReference type="Pfam" id="PF00271">
    <property type="entry name" value="Helicase_C"/>
    <property type="match status" value="1"/>
</dbReference>
<evidence type="ECO:0000256" key="1">
    <source>
        <dbReference type="ARBA" id="ARBA00022741"/>
    </source>
</evidence>
<dbReference type="GO" id="GO:0003678">
    <property type="term" value="F:DNA helicase activity"/>
    <property type="evidence" value="ECO:0007669"/>
    <property type="project" value="UniProtKB-EC"/>
</dbReference>
<accession>A0A086BNL8</accession>
<evidence type="ECO:0000256" key="7">
    <source>
        <dbReference type="ARBA" id="ARBA00023204"/>
    </source>
</evidence>
<keyword evidence="3 11" id="KW-0378">Hydrolase</keyword>
<dbReference type="PANTHER" id="PTHR47964:SF1">
    <property type="entry name" value="ATP-DEPENDENT DNA HELICASE HOMOLOG RECG, CHLOROPLASTIC"/>
    <property type="match status" value="1"/>
</dbReference>
<dbReference type="EMBL" id="ATLK01000002">
    <property type="protein sequence ID" value="KFF30532.1"/>
    <property type="molecule type" value="Genomic_DNA"/>
</dbReference>
<dbReference type="InterPro" id="IPR012340">
    <property type="entry name" value="NA-bd_OB-fold"/>
</dbReference>
<evidence type="ECO:0000313" key="11">
    <source>
        <dbReference type="EMBL" id="KFF30532.1"/>
    </source>
</evidence>
<dbReference type="PANTHER" id="PTHR47964">
    <property type="entry name" value="ATP-DEPENDENT DNA HELICASE HOMOLOG RECG, CHLOROPLASTIC"/>
    <property type="match status" value="1"/>
</dbReference>
<feature type="region of interest" description="Disordered" evidence="8">
    <location>
        <begin position="632"/>
        <end position="672"/>
    </location>
</feature>
<dbReference type="InterPro" id="IPR011545">
    <property type="entry name" value="DEAD/DEAH_box_helicase_dom"/>
</dbReference>
<dbReference type="GO" id="GO:0016787">
    <property type="term" value="F:hydrolase activity"/>
    <property type="evidence" value="ECO:0007669"/>
    <property type="project" value="UniProtKB-KW"/>
</dbReference>
<keyword evidence="7" id="KW-0234">DNA repair</keyword>
<dbReference type="AlphaFoldDB" id="A0A086BNL8"/>
<evidence type="ECO:0000259" key="9">
    <source>
        <dbReference type="PROSITE" id="PS51192"/>
    </source>
</evidence>
<evidence type="ECO:0000256" key="5">
    <source>
        <dbReference type="ARBA" id="ARBA00022840"/>
    </source>
</evidence>
<dbReference type="InterPro" id="IPR027417">
    <property type="entry name" value="P-loop_NTPase"/>
</dbReference>
<keyword evidence="6" id="KW-0238">DNA-binding</keyword>
<dbReference type="CDD" id="cd04488">
    <property type="entry name" value="RecG_wedge_OBF"/>
    <property type="match status" value="1"/>
</dbReference>
<evidence type="ECO:0000256" key="8">
    <source>
        <dbReference type="SAM" id="MobiDB-lite"/>
    </source>
</evidence>
<keyword evidence="4 11" id="KW-0347">Helicase</keyword>
<dbReference type="Pfam" id="PF00270">
    <property type="entry name" value="DEAD"/>
    <property type="match status" value="1"/>
</dbReference>
<keyword evidence="2" id="KW-0227">DNA damage</keyword>
<protein>
    <submittedName>
        <fullName evidence="11">ATP-dependent DNA helicase recG</fullName>
        <ecNumber evidence="11">3.6.4.12</ecNumber>
    </submittedName>
</protein>
<dbReference type="InterPro" id="IPR047112">
    <property type="entry name" value="RecG/Mfd"/>
</dbReference>
<keyword evidence="5" id="KW-0067">ATP-binding</keyword>
<feature type="compositionally biased region" description="Acidic residues" evidence="8">
    <location>
        <begin position="651"/>
        <end position="665"/>
    </location>
</feature>